<feature type="compositionally biased region" description="Basic and acidic residues" evidence="8">
    <location>
        <begin position="348"/>
        <end position="374"/>
    </location>
</feature>
<evidence type="ECO:0000256" key="7">
    <source>
        <dbReference type="PROSITE-ProRule" id="PRU00023"/>
    </source>
</evidence>
<reference evidence="10" key="1">
    <citation type="submission" date="2025-08" db="UniProtKB">
        <authorList>
            <consortium name="RefSeq"/>
        </authorList>
    </citation>
    <scope>IDENTIFICATION</scope>
    <source>
        <tissue evidence="10">Muscle</tissue>
    </source>
</reference>
<feature type="compositionally biased region" description="Polar residues" evidence="8">
    <location>
        <begin position="495"/>
        <end position="509"/>
    </location>
</feature>
<feature type="repeat" description="ANK" evidence="7">
    <location>
        <begin position="230"/>
        <end position="262"/>
    </location>
</feature>
<protein>
    <submittedName>
        <fullName evidence="10">Protein phosphatase 1 regulatory subunit 16A-like</fullName>
    </submittedName>
</protein>
<evidence type="ECO:0000256" key="5">
    <source>
        <dbReference type="ARBA" id="ARBA00023028"/>
    </source>
</evidence>
<dbReference type="Proteomes" id="UP000694941">
    <property type="component" value="Unplaced"/>
</dbReference>
<feature type="repeat" description="ANK" evidence="7">
    <location>
        <begin position="102"/>
        <end position="134"/>
    </location>
</feature>
<keyword evidence="4" id="KW-0677">Repeat</keyword>
<dbReference type="InterPro" id="IPR051226">
    <property type="entry name" value="PP1_Regulatory_Subunit"/>
</dbReference>
<evidence type="ECO:0000256" key="2">
    <source>
        <dbReference type="ARBA" id="ARBA00022483"/>
    </source>
</evidence>
<feature type="compositionally biased region" description="Basic residues" evidence="8">
    <location>
        <begin position="24"/>
        <end position="33"/>
    </location>
</feature>
<dbReference type="PROSITE" id="PS50297">
    <property type="entry name" value="ANK_REP_REGION"/>
    <property type="match status" value="4"/>
</dbReference>
<feature type="compositionally biased region" description="Basic and acidic residues" evidence="8">
    <location>
        <begin position="433"/>
        <end position="446"/>
    </location>
</feature>
<dbReference type="SUPFAM" id="SSF48403">
    <property type="entry name" value="Ankyrin repeat"/>
    <property type="match status" value="1"/>
</dbReference>
<dbReference type="Gene3D" id="1.25.40.20">
    <property type="entry name" value="Ankyrin repeat-containing domain"/>
    <property type="match status" value="2"/>
</dbReference>
<evidence type="ECO:0000256" key="6">
    <source>
        <dbReference type="ARBA" id="ARBA00023298"/>
    </source>
</evidence>
<dbReference type="InterPro" id="IPR002110">
    <property type="entry name" value="Ankyrin_rpt"/>
</dbReference>
<dbReference type="GeneID" id="106472069"/>
<dbReference type="Pfam" id="PF12796">
    <property type="entry name" value="Ank_2"/>
    <property type="match status" value="2"/>
</dbReference>
<keyword evidence="2" id="KW-0268">Exocytosis</keyword>
<keyword evidence="5" id="KW-0528">Neurotoxin</keyword>
<dbReference type="RefSeq" id="XP_022256387.1">
    <property type="nucleotide sequence ID" value="XM_022400679.1"/>
</dbReference>
<feature type="compositionally biased region" description="Polar residues" evidence="8">
    <location>
        <begin position="336"/>
        <end position="346"/>
    </location>
</feature>
<feature type="region of interest" description="Disordered" evidence="8">
    <location>
        <begin position="324"/>
        <end position="397"/>
    </location>
</feature>
<dbReference type="PANTHER" id="PTHR24179:SF29">
    <property type="entry name" value="LD46604P"/>
    <property type="match status" value="1"/>
</dbReference>
<name>A0ABM1TKI1_LIMPO</name>
<feature type="repeat" description="ANK" evidence="7">
    <location>
        <begin position="135"/>
        <end position="167"/>
    </location>
</feature>
<dbReference type="SMART" id="SM00248">
    <property type="entry name" value="ANK"/>
    <property type="match status" value="4"/>
</dbReference>
<evidence type="ECO:0000256" key="1">
    <source>
        <dbReference type="ARBA" id="ARBA00004175"/>
    </source>
</evidence>
<evidence type="ECO:0000313" key="10">
    <source>
        <dbReference type="RefSeq" id="XP_022256387.1"/>
    </source>
</evidence>
<feature type="repeat" description="ANK" evidence="7">
    <location>
        <begin position="263"/>
        <end position="295"/>
    </location>
</feature>
<dbReference type="PRINTS" id="PR01415">
    <property type="entry name" value="ANKYRIN"/>
</dbReference>
<evidence type="ECO:0000256" key="3">
    <source>
        <dbReference type="ARBA" id="ARBA00022537"/>
    </source>
</evidence>
<accession>A0ABM1TKI1</accession>
<keyword evidence="9" id="KW-1185">Reference proteome</keyword>
<dbReference type="PROSITE" id="PS50088">
    <property type="entry name" value="ANK_REPEAT"/>
    <property type="match status" value="4"/>
</dbReference>
<comment type="subcellular location">
    <subcellularLocation>
        <location evidence="1">Target cell membrane</location>
    </subcellularLocation>
</comment>
<feature type="region of interest" description="Disordered" evidence="8">
    <location>
        <begin position="18"/>
        <end position="57"/>
    </location>
</feature>
<sequence length="614" mass="69701">MADHSELMAEMALVEKMSTQERLKHARKRRLQQMKKWSQREKEYSSKRKKTEQNLNRKTKKNDYKIHFVPSVMLLEAAARNDIEEVRRLLMLGVSPDSTNEDGLTALHQCCIDDSEEMMKLLIEFGANVNAKDSEQWTPLHAAATCGHLHLVKYLIAKNADLLAVNADGNMPYDICEDDATLDYIESEMAKRGVTQEMIDETRAATERQMLADLKLLAENGEDLEYRDHQGATPLHIAAANGYLSVVEYLLDQHVSTDSVDNDQWQPVHAAACWGHPDVIEMLVQSGADLNARTKNGETPYDICEDPDLRERIIQLKSEMEIKRAAQPQKLRRSHSQNTRSQSVRRTSIREKTQISRREAREEARLRQEKQEEARTEEDDEAKQQQDIQEFEKENGYDSSVDLEYVELSATPVGNKDTLQRLKGRPVKEVADIIDETEHPKKELSEKVPSAVLKDNANQRKESNVNVNQEIINQELDPPPDKSNWSPVENEEATDNTLPSSSDTTNNLSVPARSQGESVKVEIHVTVNTSSPYSPSPGTLADLKKQRAEVRHRNSLTLSQQDLPNTSVEHNGHQFIATYSYDPVGSRQSSLRRYRSNPSEIVGEPTRRGCCVLM</sequence>
<keyword evidence="5" id="KW-0800">Toxin</keyword>
<keyword evidence="6" id="KW-0472">Membrane</keyword>
<keyword evidence="3" id="KW-1052">Target cell membrane</keyword>
<evidence type="ECO:0000256" key="8">
    <source>
        <dbReference type="SAM" id="MobiDB-lite"/>
    </source>
</evidence>
<keyword evidence="6" id="KW-1053">Target membrane</keyword>
<organism evidence="9 10">
    <name type="scientific">Limulus polyphemus</name>
    <name type="common">Atlantic horseshoe crab</name>
    <dbReference type="NCBI Taxonomy" id="6850"/>
    <lineage>
        <taxon>Eukaryota</taxon>
        <taxon>Metazoa</taxon>
        <taxon>Ecdysozoa</taxon>
        <taxon>Arthropoda</taxon>
        <taxon>Chelicerata</taxon>
        <taxon>Merostomata</taxon>
        <taxon>Xiphosura</taxon>
        <taxon>Limulidae</taxon>
        <taxon>Limulus</taxon>
    </lineage>
</organism>
<evidence type="ECO:0000256" key="4">
    <source>
        <dbReference type="ARBA" id="ARBA00022737"/>
    </source>
</evidence>
<proteinExistence type="predicted"/>
<dbReference type="PANTHER" id="PTHR24179">
    <property type="entry name" value="PROTEIN PHOSPHATASE 1 REGULATORY SUBUNIT 12"/>
    <property type="match status" value="1"/>
</dbReference>
<keyword evidence="5" id="KW-0638">Presynaptic neurotoxin</keyword>
<dbReference type="InterPro" id="IPR036770">
    <property type="entry name" value="Ankyrin_rpt-contain_sf"/>
</dbReference>
<feature type="region of interest" description="Disordered" evidence="8">
    <location>
        <begin position="433"/>
        <end position="516"/>
    </location>
</feature>
<evidence type="ECO:0000313" key="9">
    <source>
        <dbReference type="Proteomes" id="UP000694941"/>
    </source>
</evidence>
<keyword evidence="7" id="KW-0040">ANK repeat</keyword>
<gene>
    <name evidence="10" type="primary">LOC106472069</name>
</gene>